<evidence type="ECO:0000313" key="3">
    <source>
        <dbReference type="Proteomes" id="UP001607302"/>
    </source>
</evidence>
<comment type="caution">
    <text evidence="2">The sequence shown here is derived from an EMBL/GenBank/DDBJ whole genome shotgun (WGS) entry which is preliminary data.</text>
</comment>
<sequence length="112" mass="13172">MRTIVKTNINIEEFDLQSESVPIAGEGSKPIFEREEINNTSKKIEEIEERCTNLFFTLQHLTSVSRSESFRRRSPSSNSLRHRSQRSSSYRWSNELFNIFTDIGNTYCRDFV</sequence>
<reference evidence="2 3" key="1">
    <citation type="journal article" date="2024" name="Ann. Entomol. Soc. Am.">
        <title>Genomic analyses of the southern and eastern yellowjacket wasps (Hymenoptera: Vespidae) reveal evolutionary signatures of social life.</title>
        <authorList>
            <person name="Catto M.A."/>
            <person name="Caine P.B."/>
            <person name="Orr S.E."/>
            <person name="Hunt B.G."/>
            <person name="Goodisman M.A.D."/>
        </authorList>
    </citation>
    <scope>NUCLEOTIDE SEQUENCE [LARGE SCALE GENOMIC DNA]</scope>
    <source>
        <strain evidence="2">233</strain>
        <tissue evidence="2">Head and thorax</tissue>
    </source>
</reference>
<feature type="region of interest" description="Disordered" evidence="1">
    <location>
        <begin position="64"/>
        <end position="89"/>
    </location>
</feature>
<protein>
    <submittedName>
        <fullName evidence="2">Female-specific protein transformer-like</fullName>
    </submittedName>
</protein>
<keyword evidence="3" id="KW-1185">Reference proteome</keyword>
<evidence type="ECO:0000256" key="1">
    <source>
        <dbReference type="SAM" id="MobiDB-lite"/>
    </source>
</evidence>
<proteinExistence type="predicted"/>
<dbReference type="AlphaFoldDB" id="A0ABD1ZUM9"/>
<evidence type="ECO:0000313" key="2">
    <source>
        <dbReference type="EMBL" id="KAL2712061.1"/>
    </source>
</evidence>
<gene>
    <name evidence="2" type="ORF">V1478_018296</name>
</gene>
<accession>A0ABD1ZUM9</accession>
<dbReference type="EMBL" id="JAUDFV010000167">
    <property type="protein sequence ID" value="KAL2712061.1"/>
    <property type="molecule type" value="Genomic_DNA"/>
</dbReference>
<name>A0ABD1ZUM9_VESSQ</name>
<dbReference type="Proteomes" id="UP001607302">
    <property type="component" value="Unassembled WGS sequence"/>
</dbReference>
<organism evidence="2 3">
    <name type="scientific">Vespula squamosa</name>
    <name type="common">Southern yellow jacket</name>
    <name type="synonym">Wasp</name>
    <dbReference type="NCBI Taxonomy" id="30214"/>
    <lineage>
        <taxon>Eukaryota</taxon>
        <taxon>Metazoa</taxon>
        <taxon>Ecdysozoa</taxon>
        <taxon>Arthropoda</taxon>
        <taxon>Hexapoda</taxon>
        <taxon>Insecta</taxon>
        <taxon>Pterygota</taxon>
        <taxon>Neoptera</taxon>
        <taxon>Endopterygota</taxon>
        <taxon>Hymenoptera</taxon>
        <taxon>Apocrita</taxon>
        <taxon>Aculeata</taxon>
        <taxon>Vespoidea</taxon>
        <taxon>Vespidae</taxon>
        <taxon>Vespinae</taxon>
        <taxon>Vespula</taxon>
    </lineage>
</organism>